<organism evidence="9 10">
    <name type="scientific">Trapa natans</name>
    <name type="common">Water chestnut</name>
    <dbReference type="NCBI Taxonomy" id="22666"/>
    <lineage>
        <taxon>Eukaryota</taxon>
        <taxon>Viridiplantae</taxon>
        <taxon>Streptophyta</taxon>
        <taxon>Embryophyta</taxon>
        <taxon>Tracheophyta</taxon>
        <taxon>Spermatophyta</taxon>
        <taxon>Magnoliopsida</taxon>
        <taxon>eudicotyledons</taxon>
        <taxon>Gunneridae</taxon>
        <taxon>Pentapetalae</taxon>
        <taxon>rosids</taxon>
        <taxon>malvids</taxon>
        <taxon>Myrtales</taxon>
        <taxon>Lythraceae</taxon>
        <taxon>Trapa</taxon>
    </lineage>
</organism>
<accession>A0AAN7QMJ9</accession>
<keyword evidence="4 6" id="KW-1133">Transmembrane helix</keyword>
<feature type="compositionally biased region" description="Acidic residues" evidence="7">
    <location>
        <begin position="223"/>
        <end position="243"/>
    </location>
</feature>
<dbReference type="PANTHER" id="PTHR46626:SF1">
    <property type="entry name" value="RETICULON-LIKE PROTEIN B21"/>
    <property type="match status" value="1"/>
</dbReference>
<gene>
    <name evidence="9" type="ORF">SAY86_014159</name>
</gene>
<comment type="subcellular location">
    <subcellularLocation>
        <location evidence="1 6">Endoplasmic reticulum membrane</location>
        <topology evidence="1 6">Multi-pass membrane protein</topology>
    </subcellularLocation>
</comment>
<dbReference type="InterPro" id="IPR044647">
    <property type="entry name" value="RTNLB17/18/21"/>
</dbReference>
<evidence type="ECO:0000256" key="4">
    <source>
        <dbReference type="ARBA" id="ARBA00022989"/>
    </source>
</evidence>
<dbReference type="InterPro" id="IPR003388">
    <property type="entry name" value="Reticulon"/>
</dbReference>
<dbReference type="PANTHER" id="PTHR46626">
    <property type="entry name" value="RETICULON-LIKE PROTEIN B17"/>
    <property type="match status" value="1"/>
</dbReference>
<evidence type="ECO:0000256" key="2">
    <source>
        <dbReference type="ARBA" id="ARBA00022692"/>
    </source>
</evidence>
<dbReference type="EMBL" id="JAXQNO010000020">
    <property type="protein sequence ID" value="KAK4772384.1"/>
    <property type="molecule type" value="Genomic_DNA"/>
</dbReference>
<evidence type="ECO:0000256" key="1">
    <source>
        <dbReference type="ARBA" id="ARBA00004477"/>
    </source>
</evidence>
<feature type="transmembrane region" description="Helical" evidence="6">
    <location>
        <begin position="558"/>
        <end position="587"/>
    </location>
</feature>
<feature type="compositionally biased region" description="Basic and acidic residues" evidence="7">
    <location>
        <begin position="127"/>
        <end position="141"/>
    </location>
</feature>
<dbReference type="AlphaFoldDB" id="A0AAN7QMJ9"/>
<dbReference type="Pfam" id="PF02453">
    <property type="entry name" value="Reticulon"/>
    <property type="match status" value="1"/>
</dbReference>
<evidence type="ECO:0000256" key="3">
    <source>
        <dbReference type="ARBA" id="ARBA00022824"/>
    </source>
</evidence>
<feature type="region of interest" description="Disordered" evidence="7">
    <location>
        <begin position="1"/>
        <end position="279"/>
    </location>
</feature>
<feature type="compositionally biased region" description="Polar residues" evidence="7">
    <location>
        <begin position="329"/>
        <end position="339"/>
    </location>
</feature>
<evidence type="ECO:0000313" key="9">
    <source>
        <dbReference type="EMBL" id="KAK4772384.1"/>
    </source>
</evidence>
<feature type="region of interest" description="Disordered" evidence="7">
    <location>
        <begin position="613"/>
        <end position="644"/>
    </location>
</feature>
<keyword evidence="2 6" id="KW-0812">Transmembrane</keyword>
<evidence type="ECO:0000313" key="10">
    <source>
        <dbReference type="Proteomes" id="UP001346149"/>
    </source>
</evidence>
<feature type="compositionally biased region" description="Basic residues" evidence="7">
    <location>
        <begin position="628"/>
        <end position="644"/>
    </location>
</feature>
<dbReference type="PROSITE" id="PS50845">
    <property type="entry name" value="RETICULON"/>
    <property type="match status" value="1"/>
</dbReference>
<keyword evidence="5 6" id="KW-0472">Membrane</keyword>
<feature type="region of interest" description="Disordered" evidence="7">
    <location>
        <begin position="311"/>
        <end position="339"/>
    </location>
</feature>
<dbReference type="Proteomes" id="UP001346149">
    <property type="component" value="Unassembled WGS sequence"/>
</dbReference>
<name>A0AAN7QMJ9_TRANT</name>
<dbReference type="GO" id="GO:0005789">
    <property type="term" value="C:endoplasmic reticulum membrane"/>
    <property type="evidence" value="ECO:0007669"/>
    <property type="project" value="UniProtKB-SubCell"/>
</dbReference>
<keyword evidence="3 6" id="KW-0256">Endoplasmic reticulum</keyword>
<feature type="transmembrane region" description="Helical" evidence="6">
    <location>
        <begin position="419"/>
        <end position="439"/>
    </location>
</feature>
<evidence type="ECO:0000256" key="5">
    <source>
        <dbReference type="ARBA" id="ARBA00023136"/>
    </source>
</evidence>
<feature type="domain" description="Reticulon" evidence="8">
    <location>
        <begin position="385"/>
        <end position="538"/>
    </location>
</feature>
<proteinExistence type="predicted"/>
<comment type="caution">
    <text evidence="9">The sequence shown here is derived from an EMBL/GenBank/DDBJ whole genome shotgun (WGS) entry which is preliminary data.</text>
</comment>
<protein>
    <recommendedName>
        <fullName evidence="6">Reticulon-like protein</fullName>
    </recommendedName>
</protein>
<sequence>MRSDEVRGGTNAFNGRDVAEGDNQRNVEAAAGETLPISNGSSPSAPKATAEKRNGLLTNGVGKRKIWNSDQSSAGGSAAHISRPRSDQLSVNEKSPGIQAKKGVVTERNPILGRKRNLRSGPTRSLPESRKVKSDSGKIEAGDAVGASISTSTSRAHLRKTKSELETPVDEVAESVETSESPGEVKSGSDGICMEMEVYGAKTDATSSDQNRELPRIQSGETNETDEDDEYSEDEEEEEEILNEEIGVKSSENNTQEIPVAKTETPHQEPGQTAVGGRKQSVAIEKPNPISADLNKQRQINEKPKPINISTNAILPAAPPPPPSETIRHNTTTSNSASRTCKNICSPNSSKFMSSRTSAVHGNYVKPTSYGYQSCPETQNKLQNLVDLVMWRDVSRSAFVFGIGAFTIISSSYTKDLNISFITVISYLGLVYLGTIFLYKSIICRGYAYIQHTGAVLREDEAIRLLKLVLPYLNEFLLKIRTLFSGDPATTMKLAVLLFLMARCGSSITIWKMAKLGFLGAFTVPKVCSSYSTQISAYGKFWVRRFRDAWDSCSHKKAVAVAIFTLFWNLSSVIARIWAAFMLFVAFRYYQQSLVTIEDDGENDAAGLAEATCQGRAVGPEEAAGPKPPRKGRHPKFKKKERCN</sequence>
<evidence type="ECO:0000259" key="8">
    <source>
        <dbReference type="PROSITE" id="PS50845"/>
    </source>
</evidence>
<evidence type="ECO:0000256" key="7">
    <source>
        <dbReference type="SAM" id="MobiDB-lite"/>
    </source>
</evidence>
<evidence type="ECO:0000256" key="6">
    <source>
        <dbReference type="RuleBase" id="RU363132"/>
    </source>
</evidence>
<reference evidence="9 10" key="1">
    <citation type="journal article" date="2023" name="Hortic Res">
        <title>Pangenome of water caltrop reveals structural variations and asymmetric subgenome divergence after allopolyploidization.</title>
        <authorList>
            <person name="Zhang X."/>
            <person name="Chen Y."/>
            <person name="Wang L."/>
            <person name="Yuan Y."/>
            <person name="Fang M."/>
            <person name="Shi L."/>
            <person name="Lu R."/>
            <person name="Comes H.P."/>
            <person name="Ma Y."/>
            <person name="Chen Y."/>
            <person name="Huang G."/>
            <person name="Zhou Y."/>
            <person name="Zheng Z."/>
            <person name="Qiu Y."/>
        </authorList>
    </citation>
    <scope>NUCLEOTIDE SEQUENCE [LARGE SCALE GENOMIC DNA]</scope>
    <source>
        <strain evidence="9">F231</strain>
    </source>
</reference>
<keyword evidence="10" id="KW-1185">Reference proteome</keyword>